<protein>
    <submittedName>
        <fullName evidence="1">Uncharacterized protein</fullName>
    </submittedName>
</protein>
<name>A0A8X6I2B6_NEPPI</name>
<evidence type="ECO:0000313" key="1">
    <source>
        <dbReference type="EMBL" id="GFS28548.1"/>
    </source>
</evidence>
<sequence length="198" mass="21955">MPFFQQGSKPLPIARNDVPGTTDYLDNFIVIYREAKGTAVTVRTPLPFQSNFTPSQRHAKTRAEFQTEIGEGKKAESFGRKSCKNASCHFSTKLKLPPVIKITLLPNINPSLSTPIAPVSPFVFCARGVRARNTPSGVHPLPNFKASQRFRLPSEAHVINDAFMSLLRSLMSPDTICPRVIIMKVTGTSSCRTQKHIF</sequence>
<dbReference type="Proteomes" id="UP000887013">
    <property type="component" value="Unassembled WGS sequence"/>
</dbReference>
<reference evidence="1" key="1">
    <citation type="submission" date="2020-08" db="EMBL/GenBank/DDBJ databases">
        <title>Multicomponent nature underlies the extraordinary mechanical properties of spider dragline silk.</title>
        <authorList>
            <person name="Kono N."/>
            <person name="Nakamura H."/>
            <person name="Mori M."/>
            <person name="Yoshida Y."/>
            <person name="Ohtoshi R."/>
            <person name="Malay A.D."/>
            <person name="Moran D.A.P."/>
            <person name="Tomita M."/>
            <person name="Numata K."/>
            <person name="Arakawa K."/>
        </authorList>
    </citation>
    <scope>NUCLEOTIDE SEQUENCE</scope>
</reference>
<gene>
    <name evidence="1" type="ORF">NPIL_521721</name>
</gene>
<organism evidence="1 2">
    <name type="scientific">Nephila pilipes</name>
    <name type="common">Giant wood spider</name>
    <name type="synonym">Nephila maculata</name>
    <dbReference type="NCBI Taxonomy" id="299642"/>
    <lineage>
        <taxon>Eukaryota</taxon>
        <taxon>Metazoa</taxon>
        <taxon>Ecdysozoa</taxon>
        <taxon>Arthropoda</taxon>
        <taxon>Chelicerata</taxon>
        <taxon>Arachnida</taxon>
        <taxon>Araneae</taxon>
        <taxon>Araneomorphae</taxon>
        <taxon>Entelegynae</taxon>
        <taxon>Araneoidea</taxon>
        <taxon>Nephilidae</taxon>
        <taxon>Nephila</taxon>
    </lineage>
</organism>
<proteinExistence type="predicted"/>
<accession>A0A8X6I2B6</accession>
<comment type="caution">
    <text evidence="1">The sequence shown here is derived from an EMBL/GenBank/DDBJ whole genome shotgun (WGS) entry which is preliminary data.</text>
</comment>
<evidence type="ECO:0000313" key="2">
    <source>
        <dbReference type="Proteomes" id="UP000887013"/>
    </source>
</evidence>
<keyword evidence="2" id="KW-1185">Reference proteome</keyword>
<dbReference type="OrthoDB" id="10363906at2759"/>
<dbReference type="AlphaFoldDB" id="A0A8X6I2B6"/>
<dbReference type="EMBL" id="BMAW01041441">
    <property type="protein sequence ID" value="GFS28548.1"/>
    <property type="molecule type" value="Genomic_DNA"/>
</dbReference>